<keyword evidence="3" id="KW-1185">Reference proteome</keyword>
<dbReference type="Pfam" id="PF14223">
    <property type="entry name" value="Retrotran_gag_2"/>
    <property type="match status" value="1"/>
</dbReference>
<name>A0AAV3RF34_LITER</name>
<feature type="domain" description="Retrovirus-related Pol polyprotein from transposon TNT 1-94-like beta-barrel" evidence="1">
    <location>
        <begin position="156"/>
        <end position="200"/>
    </location>
</feature>
<dbReference type="Proteomes" id="UP001454036">
    <property type="component" value="Unassembled WGS sequence"/>
</dbReference>
<gene>
    <name evidence="2" type="ORF">LIER_27451</name>
</gene>
<reference evidence="2 3" key="1">
    <citation type="submission" date="2024-01" db="EMBL/GenBank/DDBJ databases">
        <title>The complete chloroplast genome sequence of Lithospermum erythrorhizon: insights into the phylogenetic relationship among Boraginaceae species and the maternal lineages of purple gromwells.</title>
        <authorList>
            <person name="Okada T."/>
            <person name="Watanabe K."/>
        </authorList>
    </citation>
    <scope>NUCLEOTIDE SEQUENCE [LARGE SCALE GENOMIC DNA]</scope>
</reference>
<dbReference type="Pfam" id="PF22936">
    <property type="entry name" value="Pol_BBD"/>
    <property type="match status" value="1"/>
</dbReference>
<dbReference type="EMBL" id="BAABME010008842">
    <property type="protein sequence ID" value="GAA0173956.1"/>
    <property type="molecule type" value="Genomic_DNA"/>
</dbReference>
<dbReference type="InterPro" id="IPR054722">
    <property type="entry name" value="PolX-like_BBD"/>
</dbReference>
<sequence>MLDWLNVELDRRCIGYIRDHIDSGVIHHVDNESTVIGCWNKLQGLYERKTATHKVGLVRQLSRLRYEDGQLITEHLNQLEHLFNQLTTIGVSFTDEVQVLWLLGTLPESWETPCISLSTSSPDGTIKKDVVINAILNKNLRRSIGNVCYPSEEDEWVIDSGASLNVTPHKIFFSSYELGDYGVAKMGNNGVSEIVAVGDVH</sequence>
<evidence type="ECO:0000313" key="2">
    <source>
        <dbReference type="EMBL" id="GAA0173956.1"/>
    </source>
</evidence>
<evidence type="ECO:0000313" key="3">
    <source>
        <dbReference type="Proteomes" id="UP001454036"/>
    </source>
</evidence>
<accession>A0AAV3RF34</accession>
<proteinExistence type="predicted"/>
<comment type="caution">
    <text evidence="2">The sequence shown here is derived from an EMBL/GenBank/DDBJ whole genome shotgun (WGS) entry which is preliminary data.</text>
</comment>
<evidence type="ECO:0000259" key="1">
    <source>
        <dbReference type="Pfam" id="PF22936"/>
    </source>
</evidence>
<organism evidence="2 3">
    <name type="scientific">Lithospermum erythrorhizon</name>
    <name type="common">Purple gromwell</name>
    <name type="synonym">Lithospermum officinale var. erythrorhizon</name>
    <dbReference type="NCBI Taxonomy" id="34254"/>
    <lineage>
        <taxon>Eukaryota</taxon>
        <taxon>Viridiplantae</taxon>
        <taxon>Streptophyta</taxon>
        <taxon>Embryophyta</taxon>
        <taxon>Tracheophyta</taxon>
        <taxon>Spermatophyta</taxon>
        <taxon>Magnoliopsida</taxon>
        <taxon>eudicotyledons</taxon>
        <taxon>Gunneridae</taxon>
        <taxon>Pentapetalae</taxon>
        <taxon>asterids</taxon>
        <taxon>lamiids</taxon>
        <taxon>Boraginales</taxon>
        <taxon>Boraginaceae</taxon>
        <taxon>Boraginoideae</taxon>
        <taxon>Lithospermeae</taxon>
        <taxon>Lithospermum</taxon>
    </lineage>
</organism>
<dbReference type="AlphaFoldDB" id="A0AAV3RF34"/>
<protein>
    <recommendedName>
        <fullName evidence="1">Retrovirus-related Pol polyprotein from transposon TNT 1-94-like beta-barrel domain-containing protein</fullName>
    </recommendedName>
</protein>